<name>A0ABW3IAH1_9PAST</name>
<comment type="caution">
    <text evidence="2">The sequence shown here is derived from an EMBL/GenBank/DDBJ whole genome shotgun (WGS) entry which is preliminary data.</text>
</comment>
<organism evidence="2 3">
    <name type="scientific">Seminibacterium arietis</name>
    <dbReference type="NCBI Taxonomy" id="1173502"/>
    <lineage>
        <taxon>Bacteria</taxon>
        <taxon>Pseudomonadati</taxon>
        <taxon>Pseudomonadota</taxon>
        <taxon>Gammaproteobacteria</taxon>
        <taxon>Pasteurellales</taxon>
        <taxon>Pasteurellaceae</taxon>
        <taxon>Seminibacterium</taxon>
    </lineage>
</organism>
<sequence>MSVSITYGEQKSVETQHSKGNKAEKSQINASGKVNIKTEGDGKNSTLTIAGSDVSGRGGTLLKAESDVDILAVDENHLERSKNKSSGFNAGVAISYGSSGFVFGVTAGGNVAKGYGNGESQTDK</sequence>
<dbReference type="Proteomes" id="UP001596996">
    <property type="component" value="Unassembled WGS sequence"/>
</dbReference>
<feature type="compositionally biased region" description="Basic and acidic residues" evidence="1">
    <location>
        <begin position="11"/>
        <end position="25"/>
    </location>
</feature>
<evidence type="ECO:0000313" key="3">
    <source>
        <dbReference type="Proteomes" id="UP001596996"/>
    </source>
</evidence>
<accession>A0ABW3IAH1</accession>
<reference evidence="3" key="1">
    <citation type="journal article" date="2019" name="Int. J. Syst. Evol. Microbiol.">
        <title>The Global Catalogue of Microorganisms (GCM) 10K type strain sequencing project: providing services to taxonomists for standard genome sequencing and annotation.</title>
        <authorList>
            <consortium name="The Broad Institute Genomics Platform"/>
            <consortium name="The Broad Institute Genome Sequencing Center for Infectious Disease"/>
            <person name="Wu L."/>
            <person name="Ma J."/>
        </authorList>
    </citation>
    <scope>NUCLEOTIDE SEQUENCE [LARGE SCALE GENOMIC DNA]</scope>
    <source>
        <strain evidence="3">CCUG 61707</strain>
    </source>
</reference>
<feature type="compositionally biased region" description="Polar residues" evidence="1">
    <location>
        <begin position="1"/>
        <end position="10"/>
    </location>
</feature>
<protein>
    <submittedName>
        <fullName evidence="2">Hemagglutinin repeat-containing protein</fullName>
    </submittedName>
</protein>
<evidence type="ECO:0000256" key="1">
    <source>
        <dbReference type="SAM" id="MobiDB-lite"/>
    </source>
</evidence>
<evidence type="ECO:0000313" key="2">
    <source>
        <dbReference type="EMBL" id="MFD0966861.1"/>
    </source>
</evidence>
<proteinExistence type="predicted"/>
<feature type="region of interest" description="Disordered" evidence="1">
    <location>
        <begin position="1"/>
        <end position="44"/>
    </location>
</feature>
<keyword evidence="3" id="KW-1185">Reference proteome</keyword>
<dbReference type="EMBL" id="JBHTJN010000026">
    <property type="protein sequence ID" value="MFD0966861.1"/>
    <property type="molecule type" value="Genomic_DNA"/>
</dbReference>
<dbReference type="RefSeq" id="WP_380821757.1">
    <property type="nucleotide sequence ID" value="NZ_JBHTJN010000026.1"/>
</dbReference>
<gene>
    <name evidence="2" type="ORF">ACFQ02_08445</name>
</gene>
<dbReference type="InterPro" id="IPR025157">
    <property type="entry name" value="Hemagglutinin_rpt"/>
</dbReference>
<dbReference type="Pfam" id="PF13332">
    <property type="entry name" value="Fil_haemagg_2"/>
    <property type="match status" value="1"/>
</dbReference>